<dbReference type="PANTHER" id="PTHR22572">
    <property type="entry name" value="SUGAR-1-PHOSPHATE GUANYL TRANSFERASE"/>
    <property type="match status" value="1"/>
</dbReference>
<dbReference type="PROSITE" id="PS51371">
    <property type="entry name" value="CBS"/>
    <property type="match status" value="2"/>
</dbReference>
<dbReference type="Gene3D" id="3.90.550.10">
    <property type="entry name" value="Spore Coat Polysaccharide Biosynthesis Protein SpsA, Chain A"/>
    <property type="match status" value="1"/>
</dbReference>
<evidence type="ECO:0000313" key="3">
    <source>
        <dbReference type="EMBL" id="HHE04902.1"/>
    </source>
</evidence>
<comment type="caution">
    <text evidence="3">The sequence shown here is derived from an EMBL/GenBank/DDBJ whole genome shotgun (WGS) entry which is preliminary data.</text>
</comment>
<gene>
    <name evidence="3" type="ORF">ENL19_02435</name>
</gene>
<dbReference type="SMART" id="SM00116">
    <property type="entry name" value="CBS"/>
    <property type="match status" value="2"/>
</dbReference>
<reference evidence="3" key="1">
    <citation type="journal article" date="2020" name="mSystems">
        <title>Genome- and Community-Level Interaction Insights into Carbon Utilization and Element Cycling Functions of Hydrothermarchaeota in Hydrothermal Sediment.</title>
        <authorList>
            <person name="Zhou Z."/>
            <person name="Liu Y."/>
            <person name="Xu W."/>
            <person name="Pan J."/>
            <person name="Luo Z.H."/>
            <person name="Li M."/>
        </authorList>
    </citation>
    <scope>NUCLEOTIDE SEQUENCE [LARGE SCALE GENOMIC DNA]</scope>
    <source>
        <strain evidence="3">HyVt-74</strain>
    </source>
</reference>
<feature type="domain" description="CBS" evidence="2">
    <location>
        <begin position="2"/>
        <end position="60"/>
    </location>
</feature>
<dbReference type="SUPFAM" id="SSF54631">
    <property type="entry name" value="CBS-domain pair"/>
    <property type="match status" value="1"/>
</dbReference>
<proteinExistence type="predicted"/>
<dbReference type="Pfam" id="PF00571">
    <property type="entry name" value="CBS"/>
    <property type="match status" value="2"/>
</dbReference>
<sequence length="242" mass="27431">MMSEQYKQVLIRPDTPLREAIKQMDIAALQVLVVVDNKDRLLGIVTDGDVRRAIINGIDFKEPVSSIMTKNPIVMSYSSDKNDALKLMKKYEVRHIPVIDKENKVVGLVLWKDFLNDGKVVYPSKETSVVIMAGGKGARLDPFTKILPKPLIPIGEKPIIELIMDNFRKYGFNKFVISLSHKAEMIKMYFAENPNNYSIEYVQEENFLGTIGALSLIKERLSNTFIVSNCDVITDANYDDLL</sequence>
<dbReference type="InterPro" id="IPR029044">
    <property type="entry name" value="Nucleotide-diphossugar_trans"/>
</dbReference>
<accession>A0A7C5DB08</accession>
<dbReference type="Proteomes" id="UP000886110">
    <property type="component" value="Unassembled WGS sequence"/>
</dbReference>
<feature type="domain" description="CBS" evidence="2">
    <location>
        <begin position="68"/>
        <end position="126"/>
    </location>
</feature>
<dbReference type="SUPFAM" id="SSF53448">
    <property type="entry name" value="Nucleotide-diphospho-sugar transferases"/>
    <property type="match status" value="1"/>
</dbReference>
<protein>
    <submittedName>
        <fullName evidence="3">CBS domain-containing protein</fullName>
    </submittedName>
</protein>
<dbReference type="InterPro" id="IPR000644">
    <property type="entry name" value="CBS_dom"/>
</dbReference>
<dbReference type="InterPro" id="IPR050486">
    <property type="entry name" value="Mannose-1P_guanyltransferase"/>
</dbReference>
<dbReference type="EMBL" id="DRTB01000183">
    <property type="protein sequence ID" value="HHE04902.1"/>
    <property type="molecule type" value="Genomic_DNA"/>
</dbReference>
<keyword evidence="1" id="KW-0129">CBS domain</keyword>
<organism evidence="3">
    <name type="scientific">candidate division WOR-3 bacterium</name>
    <dbReference type="NCBI Taxonomy" id="2052148"/>
    <lineage>
        <taxon>Bacteria</taxon>
        <taxon>Bacteria division WOR-3</taxon>
    </lineage>
</organism>
<dbReference type="InterPro" id="IPR046342">
    <property type="entry name" value="CBS_dom_sf"/>
</dbReference>
<feature type="non-terminal residue" evidence="3">
    <location>
        <position position="242"/>
    </location>
</feature>
<evidence type="ECO:0000256" key="1">
    <source>
        <dbReference type="PROSITE-ProRule" id="PRU00703"/>
    </source>
</evidence>
<name>A0A7C5DB08_UNCW3</name>
<evidence type="ECO:0000259" key="2">
    <source>
        <dbReference type="PROSITE" id="PS51371"/>
    </source>
</evidence>
<dbReference type="Pfam" id="PF00483">
    <property type="entry name" value="NTP_transferase"/>
    <property type="match status" value="1"/>
</dbReference>
<dbReference type="Gene3D" id="3.10.580.10">
    <property type="entry name" value="CBS-domain"/>
    <property type="match status" value="1"/>
</dbReference>
<dbReference type="InterPro" id="IPR005835">
    <property type="entry name" value="NTP_transferase_dom"/>
</dbReference>
<dbReference type="AlphaFoldDB" id="A0A7C5DB08"/>
<dbReference type="CDD" id="cd04607">
    <property type="entry name" value="CBS_pair_NTP_transferase_assoc"/>
    <property type="match status" value="1"/>
</dbReference>